<dbReference type="GO" id="GO:0000287">
    <property type="term" value="F:magnesium ion binding"/>
    <property type="evidence" value="ECO:0007669"/>
    <property type="project" value="InterPro"/>
</dbReference>
<dbReference type="SUPFAM" id="SSF55957">
    <property type="entry name" value="Phosphoglucomutase, C-terminal domain"/>
    <property type="match status" value="1"/>
</dbReference>
<feature type="domain" description="Alpha-D-phosphohexomutase C-terminal" evidence="8">
    <location>
        <begin position="480"/>
        <end position="509"/>
    </location>
</feature>
<evidence type="ECO:0000259" key="10">
    <source>
        <dbReference type="Pfam" id="PF02879"/>
    </source>
</evidence>
<accession>A0A927JCB3</accession>
<dbReference type="RefSeq" id="WP_192039128.1">
    <property type="nucleotide sequence ID" value="NZ_JACYWE010000004.1"/>
</dbReference>
<dbReference type="Pfam" id="PF02878">
    <property type="entry name" value="PGM_PMM_I"/>
    <property type="match status" value="1"/>
</dbReference>
<evidence type="ECO:0000256" key="3">
    <source>
        <dbReference type="ARBA" id="ARBA00022553"/>
    </source>
</evidence>
<dbReference type="EMBL" id="JACYWE010000004">
    <property type="protein sequence ID" value="MBD8506545.1"/>
    <property type="molecule type" value="Genomic_DNA"/>
</dbReference>
<evidence type="ECO:0000313" key="12">
    <source>
        <dbReference type="EMBL" id="MBD8506545.1"/>
    </source>
</evidence>
<dbReference type="Proteomes" id="UP000642993">
    <property type="component" value="Unassembled WGS sequence"/>
</dbReference>
<feature type="domain" description="Alpha-D-phosphohexomutase alpha/beta/alpha" evidence="10">
    <location>
        <begin position="195"/>
        <end position="290"/>
    </location>
</feature>
<keyword evidence="3" id="KW-0597">Phosphoprotein</keyword>
<dbReference type="PANTHER" id="PTHR45745:SF1">
    <property type="entry name" value="PHOSPHOGLUCOMUTASE 2B-RELATED"/>
    <property type="match status" value="1"/>
</dbReference>
<evidence type="ECO:0000259" key="8">
    <source>
        <dbReference type="Pfam" id="PF00408"/>
    </source>
</evidence>
<keyword evidence="6" id="KW-0413">Isomerase</keyword>
<sequence>MRENVARWIDDDPDPATRTELAGLPDAELAERFSGPLAFGTAGLRGPVRAGPNGMNVAVVTRTTAGVASWLHDRCLGGSRIIVGRDARHGSVEFARATAEVFAAAGFAVTLLPGALPTPVLAHACRATGAAAAVQITASHNPPADNGYKLYLDGGAQLVSPADREIEAAIARVGPARSVPRSPVEPSGAELVEQYLATVAALPRGASRDARIALTPLHGVGGEIAVEALRRAGFTDVHVVEKQFAPDPDFPTVAFPNPEEPGATDLLLELARSIEADVAIALDPDADRCAAGVPGPSGWRMLRGDEAGVLLGDDILAATSGDRLVATTIVSSSMLGRIAAAHGARYAETLTGFKWLVRAGQGLVFAYEEAIGLCVDPMNVRDKDGISATVAVCDLVARLKQRSRTPLGELDRLAVEHGVHVTDQVSRRFDDLGGITAAMARLRAALPKQLGGEPVSVDDLHAARGQRRTDAVILRTDHLRVVVRPSGTEPKLKCYLQAVADVTGGNLDAARARAEETLEHGRALARAL</sequence>
<dbReference type="InterPro" id="IPR005846">
    <property type="entry name" value="A-D-PHexomutase_a/b/a-III"/>
</dbReference>
<comment type="similarity">
    <text evidence="2 7">Belongs to the phosphohexose mutase family.</text>
</comment>
<dbReference type="PROSITE" id="PS00710">
    <property type="entry name" value="PGM_PMM"/>
    <property type="match status" value="1"/>
</dbReference>
<gene>
    <name evidence="12" type="ORF">HT102_08610</name>
</gene>
<dbReference type="CDD" id="cd05799">
    <property type="entry name" value="PGM2"/>
    <property type="match status" value="1"/>
</dbReference>
<evidence type="ECO:0000259" key="9">
    <source>
        <dbReference type="Pfam" id="PF02878"/>
    </source>
</evidence>
<dbReference type="Gene3D" id="3.30.310.50">
    <property type="entry name" value="Alpha-D-phosphohexomutase, C-terminal domain"/>
    <property type="match status" value="1"/>
</dbReference>
<evidence type="ECO:0000256" key="7">
    <source>
        <dbReference type="RuleBase" id="RU004326"/>
    </source>
</evidence>
<dbReference type="SUPFAM" id="SSF53738">
    <property type="entry name" value="Phosphoglucomutase, first 3 domains"/>
    <property type="match status" value="3"/>
</dbReference>
<evidence type="ECO:0000313" key="13">
    <source>
        <dbReference type="Proteomes" id="UP000642993"/>
    </source>
</evidence>
<dbReference type="InterPro" id="IPR036900">
    <property type="entry name" value="A-D-PHexomutase_C_sf"/>
</dbReference>
<protein>
    <submittedName>
        <fullName evidence="12">Phospho-sugar mutase</fullName>
    </submittedName>
</protein>
<dbReference type="InterPro" id="IPR005845">
    <property type="entry name" value="A-D-PHexomutase_a/b/a-II"/>
</dbReference>
<dbReference type="GO" id="GO:0006166">
    <property type="term" value="P:purine ribonucleoside salvage"/>
    <property type="evidence" value="ECO:0007669"/>
    <property type="project" value="TreeGrafter"/>
</dbReference>
<dbReference type="Pfam" id="PF00408">
    <property type="entry name" value="PGM_PMM_IV"/>
    <property type="match status" value="1"/>
</dbReference>
<reference evidence="12" key="1">
    <citation type="submission" date="2020-09" db="EMBL/GenBank/DDBJ databases">
        <title>Hoyosella lacisalsi sp. nov., a halotolerant actinobacterium isolated from soil of Lake Gudzhirganskoe.</title>
        <authorList>
            <person name="Yang Q."/>
            <person name="Guo P.Y."/>
            <person name="Liu S.W."/>
            <person name="Li F.N."/>
            <person name="Sun C.H."/>
        </authorList>
    </citation>
    <scope>NUCLEOTIDE SEQUENCE</scope>
    <source>
        <strain evidence="12">G463</strain>
    </source>
</reference>
<dbReference type="Pfam" id="PF02879">
    <property type="entry name" value="PGM_PMM_II"/>
    <property type="match status" value="1"/>
</dbReference>
<comment type="cofactor">
    <cofactor evidence="1">
        <name>Mg(2+)</name>
        <dbReference type="ChEBI" id="CHEBI:18420"/>
    </cofactor>
</comment>
<evidence type="ECO:0000256" key="2">
    <source>
        <dbReference type="ARBA" id="ARBA00010231"/>
    </source>
</evidence>
<dbReference type="PRINTS" id="PR00509">
    <property type="entry name" value="PGMPMM"/>
</dbReference>
<comment type="caution">
    <text evidence="12">The sequence shown here is derived from an EMBL/GenBank/DDBJ whole genome shotgun (WGS) entry which is preliminary data.</text>
</comment>
<dbReference type="Pfam" id="PF02880">
    <property type="entry name" value="PGM_PMM_III"/>
    <property type="match status" value="1"/>
</dbReference>
<keyword evidence="5 7" id="KW-0460">Magnesium</keyword>
<dbReference type="Gene3D" id="3.40.120.10">
    <property type="entry name" value="Alpha-D-Glucose-1,6-Bisphosphate, subunit A, domain 3"/>
    <property type="match status" value="3"/>
</dbReference>
<evidence type="ECO:0000256" key="4">
    <source>
        <dbReference type="ARBA" id="ARBA00022723"/>
    </source>
</evidence>
<evidence type="ECO:0000256" key="5">
    <source>
        <dbReference type="ARBA" id="ARBA00022842"/>
    </source>
</evidence>
<evidence type="ECO:0000256" key="1">
    <source>
        <dbReference type="ARBA" id="ARBA00001946"/>
    </source>
</evidence>
<feature type="domain" description="Alpha-D-phosphohexomutase alpha/beta/alpha" evidence="11">
    <location>
        <begin position="304"/>
        <end position="402"/>
    </location>
</feature>
<keyword evidence="13" id="KW-1185">Reference proteome</keyword>
<organism evidence="12 13">
    <name type="scientific">Lolliginicoccus lacisalsi</name>
    <dbReference type="NCBI Taxonomy" id="2742202"/>
    <lineage>
        <taxon>Bacteria</taxon>
        <taxon>Bacillati</taxon>
        <taxon>Actinomycetota</taxon>
        <taxon>Actinomycetes</taxon>
        <taxon>Mycobacteriales</taxon>
        <taxon>Hoyosellaceae</taxon>
        <taxon>Lolliginicoccus</taxon>
    </lineage>
</organism>
<dbReference type="GO" id="GO:0008973">
    <property type="term" value="F:phosphopentomutase activity"/>
    <property type="evidence" value="ECO:0007669"/>
    <property type="project" value="TreeGrafter"/>
</dbReference>
<feature type="domain" description="Alpha-D-phosphohexomutase alpha/beta/alpha" evidence="9">
    <location>
        <begin position="38"/>
        <end position="172"/>
    </location>
</feature>
<dbReference type="InterPro" id="IPR005841">
    <property type="entry name" value="Alpha-D-phosphohexomutase_SF"/>
</dbReference>
<evidence type="ECO:0000256" key="6">
    <source>
        <dbReference type="ARBA" id="ARBA00023235"/>
    </source>
</evidence>
<dbReference type="InterPro" id="IPR005843">
    <property type="entry name" value="A-D-PHexomutase_C"/>
</dbReference>
<evidence type="ECO:0000259" key="11">
    <source>
        <dbReference type="Pfam" id="PF02880"/>
    </source>
</evidence>
<dbReference type="GO" id="GO:0005975">
    <property type="term" value="P:carbohydrate metabolic process"/>
    <property type="evidence" value="ECO:0007669"/>
    <property type="project" value="InterPro"/>
</dbReference>
<proteinExistence type="inferred from homology"/>
<name>A0A927JCB3_9ACTN</name>
<keyword evidence="4 7" id="KW-0479">Metal-binding</keyword>
<dbReference type="PANTHER" id="PTHR45745">
    <property type="entry name" value="PHOSPHOMANNOMUTASE 45A"/>
    <property type="match status" value="1"/>
</dbReference>
<dbReference type="AlphaFoldDB" id="A0A927JCB3"/>
<dbReference type="InterPro" id="IPR005844">
    <property type="entry name" value="A-D-PHexomutase_a/b/a-I"/>
</dbReference>
<dbReference type="InterPro" id="IPR016055">
    <property type="entry name" value="A-D-PHexomutase_a/b/a-I/II/III"/>
</dbReference>
<dbReference type="InterPro" id="IPR016066">
    <property type="entry name" value="A-D-PHexomutase_CS"/>
</dbReference>